<evidence type="ECO:0000259" key="1">
    <source>
        <dbReference type="Pfam" id="PF13360"/>
    </source>
</evidence>
<keyword evidence="3" id="KW-1185">Reference proteome</keyword>
<organism evidence="2 3">
    <name type="scientific">Luteolibacter flavescens</name>
    <dbReference type="NCBI Taxonomy" id="1859460"/>
    <lineage>
        <taxon>Bacteria</taxon>
        <taxon>Pseudomonadati</taxon>
        <taxon>Verrucomicrobiota</taxon>
        <taxon>Verrucomicrobiia</taxon>
        <taxon>Verrucomicrobiales</taxon>
        <taxon>Verrucomicrobiaceae</taxon>
        <taxon>Luteolibacter</taxon>
    </lineage>
</organism>
<dbReference type="RefSeq" id="WP_264503786.1">
    <property type="nucleotide sequence ID" value="NZ_JAPDDS010000024.1"/>
</dbReference>
<feature type="domain" description="Pyrrolo-quinoline quinone repeat" evidence="1">
    <location>
        <begin position="9"/>
        <end position="86"/>
    </location>
</feature>
<evidence type="ECO:0000313" key="3">
    <source>
        <dbReference type="Proteomes" id="UP001207930"/>
    </source>
</evidence>
<dbReference type="Gene3D" id="2.130.10.10">
    <property type="entry name" value="YVTN repeat-like/Quinoprotein amine dehydrogenase"/>
    <property type="match status" value="1"/>
</dbReference>
<proteinExistence type="predicted"/>
<name>A0ABT3FXU9_9BACT</name>
<dbReference type="InterPro" id="IPR015943">
    <property type="entry name" value="WD40/YVTN_repeat-like_dom_sf"/>
</dbReference>
<accession>A0ABT3FXU9</accession>
<dbReference type="InterPro" id="IPR002372">
    <property type="entry name" value="PQQ_rpt_dom"/>
</dbReference>
<comment type="caution">
    <text evidence="2">The sequence shown here is derived from an EMBL/GenBank/DDBJ whole genome shotgun (WGS) entry which is preliminary data.</text>
</comment>
<dbReference type="Pfam" id="PF13360">
    <property type="entry name" value="PQQ_2"/>
    <property type="match status" value="1"/>
</dbReference>
<gene>
    <name evidence="2" type="ORF">OKA04_24035</name>
</gene>
<dbReference type="EMBL" id="JAPDDS010000024">
    <property type="protein sequence ID" value="MCW1887830.1"/>
    <property type="molecule type" value="Genomic_DNA"/>
</dbReference>
<dbReference type="InterPro" id="IPR011047">
    <property type="entry name" value="Quinoprotein_ADH-like_sf"/>
</dbReference>
<evidence type="ECO:0000313" key="2">
    <source>
        <dbReference type="EMBL" id="MCW1887830.1"/>
    </source>
</evidence>
<reference evidence="2 3" key="1">
    <citation type="submission" date="2022-10" db="EMBL/GenBank/DDBJ databases">
        <title>Luteolibacter flavescens strain MCCC 1K03193, whole genome shotgun sequencing project.</title>
        <authorList>
            <person name="Zhao G."/>
            <person name="Shen L."/>
        </authorList>
    </citation>
    <scope>NUCLEOTIDE SEQUENCE [LARGE SCALE GENOMIC DNA]</scope>
    <source>
        <strain evidence="2 3">MCCC 1K03193</strain>
    </source>
</reference>
<sequence length="103" mass="11076">MNHLYIGTNGNIAALDSATGEMLWATELRTGGILSSTRGEDVSVILRDGRVFAGCSGHLFCLDAGSGDILWHNELKGFGHNDVSLALEGVSVQYLEKIVRRSN</sequence>
<protein>
    <submittedName>
        <fullName evidence="2">PQQ-binding-like beta-propeller repeat protein</fullName>
    </submittedName>
</protein>
<dbReference type="Proteomes" id="UP001207930">
    <property type="component" value="Unassembled WGS sequence"/>
</dbReference>
<dbReference type="SUPFAM" id="SSF50998">
    <property type="entry name" value="Quinoprotein alcohol dehydrogenase-like"/>
    <property type="match status" value="1"/>
</dbReference>